<evidence type="ECO:0000313" key="2">
    <source>
        <dbReference type="EMBL" id="PWK92608.1"/>
    </source>
</evidence>
<dbReference type="EMBL" id="QGHC01000002">
    <property type="protein sequence ID" value="PWK92608.1"/>
    <property type="molecule type" value="Genomic_DNA"/>
</dbReference>
<dbReference type="OrthoDB" id="5945198at2"/>
<feature type="chain" id="PRO_5016441523" evidence="1">
    <location>
        <begin position="24"/>
        <end position="338"/>
    </location>
</feature>
<name>A0A316IQ02_9GAMM</name>
<comment type="caution">
    <text evidence="2">The sequence shown here is derived from an EMBL/GenBank/DDBJ whole genome shotgun (WGS) entry which is preliminary data.</text>
</comment>
<dbReference type="RefSeq" id="WP_109722428.1">
    <property type="nucleotide sequence ID" value="NZ_MSZV01000006.1"/>
</dbReference>
<dbReference type="AlphaFoldDB" id="A0A316IQ02"/>
<proteinExistence type="predicted"/>
<evidence type="ECO:0000313" key="3">
    <source>
        <dbReference type="Proteomes" id="UP000245812"/>
    </source>
</evidence>
<keyword evidence="1" id="KW-0732">Signal</keyword>
<protein>
    <submittedName>
        <fullName evidence="2">Uncharacterized protein</fullName>
    </submittedName>
</protein>
<feature type="signal peptide" evidence="1">
    <location>
        <begin position="1"/>
        <end position="23"/>
    </location>
</feature>
<gene>
    <name evidence="2" type="ORF">C7456_102343</name>
</gene>
<dbReference type="Proteomes" id="UP000245812">
    <property type="component" value="Unassembled WGS sequence"/>
</dbReference>
<keyword evidence="3" id="KW-1185">Reference proteome</keyword>
<sequence length="338" mass="35238">MRGLRYLALGLACALSAAQPVHATDQAAARKADAARTQARLAFQRDLVSVLAPRADAMPLLAAALLARPLPDPPRLSDFHALIGRAAAASDHGPAVDWVRLADCDERADACPNAAALAALVQEAPDNAAVWLLKLGLDLRDMKKDEARADLARAAAAKLYDDYTGASLQALASNVTLLPPPPAALGPQGGPAGTQAVLVFGLAGTQPQPGLQAAAKLCEEGAGDAGVKADCLKLGKLLEWGSSPLARSLGLHLRETLDDDPARQEDAKRARRDLVWQVQNFAGLSARAPAEPALAQHLLALARSGGTEMSLVLAALRDRGIPTEPPADWEPQAAAQDK</sequence>
<organism evidence="2 3">
    <name type="scientific">Fulvimonas soli</name>
    <dbReference type="NCBI Taxonomy" id="155197"/>
    <lineage>
        <taxon>Bacteria</taxon>
        <taxon>Pseudomonadati</taxon>
        <taxon>Pseudomonadota</taxon>
        <taxon>Gammaproteobacteria</taxon>
        <taxon>Lysobacterales</taxon>
        <taxon>Rhodanobacteraceae</taxon>
        <taxon>Fulvimonas</taxon>
    </lineage>
</organism>
<reference evidence="2 3" key="1">
    <citation type="submission" date="2018-05" db="EMBL/GenBank/DDBJ databases">
        <title>Genomic Encyclopedia of Type Strains, Phase IV (KMG-IV): sequencing the most valuable type-strain genomes for metagenomic binning, comparative biology and taxonomic classification.</title>
        <authorList>
            <person name="Goeker M."/>
        </authorList>
    </citation>
    <scope>NUCLEOTIDE SEQUENCE [LARGE SCALE GENOMIC DNA]</scope>
    <source>
        <strain evidence="2 3">DSM 14263</strain>
    </source>
</reference>
<accession>A0A316IQ02</accession>
<evidence type="ECO:0000256" key="1">
    <source>
        <dbReference type="SAM" id="SignalP"/>
    </source>
</evidence>